<organism evidence="3">
    <name type="scientific">Candidatus Kentrum eta</name>
    <dbReference type="NCBI Taxonomy" id="2126337"/>
    <lineage>
        <taxon>Bacteria</taxon>
        <taxon>Pseudomonadati</taxon>
        <taxon>Pseudomonadota</taxon>
        <taxon>Gammaproteobacteria</taxon>
        <taxon>Candidatus Kentrum</taxon>
    </lineage>
</organism>
<evidence type="ECO:0000313" key="3">
    <source>
        <dbReference type="EMBL" id="VFJ95550.1"/>
    </source>
</evidence>
<evidence type="ECO:0000313" key="2">
    <source>
        <dbReference type="EMBL" id="VFJ88320.1"/>
    </source>
</evidence>
<sequence length="106" mass="11926">MVNITRYAGDIVGYIIDITRDADDITRYASNILRTLRAMRIMCPWSLVIDSEFDTSSGESLSELRTLCDKKNTLRTTECMEKNAENPLFGHALSAAHAKCLRLQSP</sequence>
<reference evidence="3" key="1">
    <citation type="submission" date="2019-02" db="EMBL/GenBank/DDBJ databases">
        <authorList>
            <person name="Gruber-Vodicka R. H."/>
            <person name="Seah K. B. B."/>
        </authorList>
    </citation>
    <scope>NUCLEOTIDE SEQUENCE</scope>
    <source>
        <strain evidence="3">BECK_SA2B12</strain>
        <strain evidence="1">BECK_SA2B15</strain>
        <strain evidence="2">BECK_SA2B20</strain>
    </source>
</reference>
<gene>
    <name evidence="1" type="ORF">BECKH772A_GA0070896_1000169</name>
    <name evidence="2" type="ORF">BECKH772B_GA0070898_1000161</name>
    <name evidence="3" type="ORF">BECKH772C_GA0070978_1000269</name>
</gene>
<dbReference type="EMBL" id="CAADFG010000001">
    <property type="protein sequence ID" value="VFJ86442.1"/>
    <property type="molecule type" value="Genomic_DNA"/>
</dbReference>
<dbReference type="EMBL" id="CAADFI010000001">
    <property type="protein sequence ID" value="VFJ88320.1"/>
    <property type="molecule type" value="Genomic_DNA"/>
</dbReference>
<proteinExistence type="predicted"/>
<name>A0A450USW7_9GAMM</name>
<accession>A0A450USW7</accession>
<dbReference type="EMBL" id="CAADFJ010000002">
    <property type="protein sequence ID" value="VFJ95550.1"/>
    <property type="molecule type" value="Genomic_DNA"/>
</dbReference>
<protein>
    <submittedName>
        <fullName evidence="3">Uncharacterized protein</fullName>
    </submittedName>
</protein>
<dbReference type="AlphaFoldDB" id="A0A450USW7"/>
<evidence type="ECO:0000313" key="1">
    <source>
        <dbReference type="EMBL" id="VFJ86442.1"/>
    </source>
</evidence>